<dbReference type="SUPFAM" id="SSF58104">
    <property type="entry name" value="Methyl-accepting chemotaxis protein (MCP) signaling domain"/>
    <property type="match status" value="1"/>
</dbReference>
<proteinExistence type="predicted"/>
<dbReference type="InterPro" id="IPR042855">
    <property type="entry name" value="V_SNARE_CC"/>
</dbReference>
<dbReference type="PANTHER" id="PTHR38753:SF1">
    <property type="entry name" value="SLR1441 PROTEIN"/>
    <property type="match status" value="1"/>
</dbReference>
<sequence>MPKAGDGFKLTDKVREEIIKLIDERVRLHYVTRQDFNELKEIVKELAEAQKRTEQRLEEFEKRTEENFNKVWEAIGQLAEAQRKTEERLNQLTQRVDELTERLNQLTQRVDQLAESLEMFKRTTEENFNRVWRAIEELALQMKNLRVEFGGFTNTLSYAFENEAFRMLPGVLERKYGIRIKERFIRADVGGREINILGEGEVDGRSVLIVGEAKMKLEGKLERLKKERGEMDVFDELELKVLSVLREYGEREVIKVFVTHFADKEFLNMAKEKGILVIQSFEW</sequence>
<accession>A0A0N7MX89</accession>
<dbReference type="Gene3D" id="1.10.287.950">
    <property type="entry name" value="Methyl-accepting chemotaxis protein"/>
    <property type="match status" value="1"/>
</dbReference>
<dbReference type="RefSeq" id="WP_092349186.1">
    <property type="nucleotide sequence ID" value="NZ_CZVW01000008.1"/>
</dbReference>
<protein>
    <submittedName>
        <fullName evidence="3">Trimeric coiled-coil oligomerisation domain of matrilin</fullName>
    </submittedName>
</protein>
<evidence type="ECO:0000259" key="2">
    <source>
        <dbReference type="PROSITE" id="PS50892"/>
    </source>
</evidence>
<dbReference type="AlphaFoldDB" id="A0A0N7MX89"/>
<gene>
    <name evidence="3" type="ORF">JGI23_00914</name>
</gene>
<dbReference type="PROSITE" id="PS50892">
    <property type="entry name" value="V_SNARE"/>
    <property type="match status" value="1"/>
</dbReference>
<keyword evidence="1" id="KW-0175">Coiled coil</keyword>
<organism evidence="3 4">
    <name type="scientific">Candidatus Chryseopegocella kryptomonas</name>
    <dbReference type="NCBI Taxonomy" id="1633643"/>
    <lineage>
        <taxon>Bacteria</taxon>
        <taxon>Pseudomonadati</taxon>
        <taxon>Candidatus Kryptoniota</taxon>
        <taxon>Candidatus Chryseopegocella</taxon>
    </lineage>
</organism>
<dbReference type="OrthoDB" id="5498961at2"/>
<feature type="domain" description="V-SNARE coiled-coil homology" evidence="2">
    <location>
        <begin position="77"/>
        <end position="133"/>
    </location>
</feature>
<reference evidence="4" key="1">
    <citation type="submission" date="2015-11" db="EMBL/GenBank/DDBJ databases">
        <authorList>
            <person name="Varghese N."/>
        </authorList>
    </citation>
    <scope>NUCLEOTIDE SEQUENCE [LARGE SCALE GENOMIC DNA]</scope>
    <source>
        <strain evidence="4">JGI-23</strain>
    </source>
</reference>
<name>A0A0N7MX89_9BACT</name>
<keyword evidence="4" id="KW-1185">Reference proteome</keyword>
<dbReference type="Proteomes" id="UP000199197">
    <property type="component" value="Unassembled WGS sequence"/>
</dbReference>
<feature type="coiled-coil region" evidence="1">
    <location>
        <begin position="36"/>
        <end position="123"/>
    </location>
</feature>
<dbReference type="PANTHER" id="PTHR38753">
    <property type="entry name" value="SLR1441 PROTEIN"/>
    <property type="match status" value="1"/>
</dbReference>
<evidence type="ECO:0000313" key="3">
    <source>
        <dbReference type="EMBL" id="CUT00771.1"/>
    </source>
</evidence>
<evidence type="ECO:0000256" key="1">
    <source>
        <dbReference type="SAM" id="Coils"/>
    </source>
</evidence>
<evidence type="ECO:0000313" key="4">
    <source>
        <dbReference type="Proteomes" id="UP000199197"/>
    </source>
</evidence>
<dbReference type="EMBL" id="CZVW01000008">
    <property type="protein sequence ID" value="CUT00771.1"/>
    <property type="molecule type" value="Genomic_DNA"/>
</dbReference>